<dbReference type="HAMAP" id="MF_00131">
    <property type="entry name" value="Trp_synth_alpha"/>
    <property type="match status" value="1"/>
</dbReference>
<dbReference type="EMBL" id="DQAY01000203">
    <property type="protein sequence ID" value="HCO27694.1"/>
    <property type="molecule type" value="Genomic_DNA"/>
</dbReference>
<dbReference type="Pfam" id="PF00290">
    <property type="entry name" value="Trp_syntA"/>
    <property type="match status" value="1"/>
</dbReference>
<evidence type="ECO:0000256" key="1">
    <source>
        <dbReference type="ARBA" id="ARBA00003365"/>
    </source>
</evidence>
<evidence type="ECO:0000256" key="9">
    <source>
        <dbReference type="HAMAP-Rule" id="MF_00131"/>
    </source>
</evidence>
<comment type="similarity">
    <text evidence="9 10">Belongs to the TrpA family.</text>
</comment>
<keyword evidence="7 9" id="KW-0456">Lyase</keyword>
<dbReference type="SUPFAM" id="SSF51366">
    <property type="entry name" value="Ribulose-phoshate binding barrel"/>
    <property type="match status" value="1"/>
</dbReference>
<dbReference type="PANTHER" id="PTHR43406">
    <property type="entry name" value="TRYPTOPHAN SYNTHASE, ALPHA CHAIN"/>
    <property type="match status" value="1"/>
</dbReference>
<proteinExistence type="inferred from homology"/>
<evidence type="ECO:0000313" key="12">
    <source>
        <dbReference type="Proteomes" id="UP000263642"/>
    </source>
</evidence>
<keyword evidence="5 9" id="KW-0822">Tryptophan biosynthesis</keyword>
<dbReference type="InterPro" id="IPR002028">
    <property type="entry name" value="Trp_synthase_suA"/>
</dbReference>
<accession>A0A3D3RFS9</accession>
<name>A0A3D3RFS9_9PLAN</name>
<comment type="function">
    <text evidence="1 9">The alpha subunit is responsible for the aldol cleavage of indoleglycerol phosphate to indole and glyceraldehyde 3-phosphate.</text>
</comment>
<dbReference type="GO" id="GO:0005829">
    <property type="term" value="C:cytosol"/>
    <property type="evidence" value="ECO:0007669"/>
    <property type="project" value="TreeGrafter"/>
</dbReference>
<comment type="caution">
    <text evidence="11">The sequence shown here is derived from an EMBL/GenBank/DDBJ whole genome shotgun (WGS) entry which is preliminary data.</text>
</comment>
<dbReference type="AlphaFoldDB" id="A0A3D3RFS9"/>
<evidence type="ECO:0000256" key="8">
    <source>
        <dbReference type="ARBA" id="ARBA00049047"/>
    </source>
</evidence>
<dbReference type="FunFam" id="3.20.20.70:FF:000037">
    <property type="entry name" value="Tryptophan synthase alpha chain"/>
    <property type="match status" value="1"/>
</dbReference>
<dbReference type="PROSITE" id="PS00167">
    <property type="entry name" value="TRP_SYNTHASE_ALPHA"/>
    <property type="match status" value="1"/>
</dbReference>
<dbReference type="RefSeq" id="WP_278447822.1">
    <property type="nucleotide sequence ID" value="NZ_CAXBMG010000001.1"/>
</dbReference>
<keyword evidence="4 9" id="KW-0028">Amino-acid biosynthesis</keyword>
<dbReference type="Gene3D" id="3.20.20.70">
    <property type="entry name" value="Aldolase class I"/>
    <property type="match status" value="1"/>
</dbReference>
<evidence type="ECO:0000256" key="2">
    <source>
        <dbReference type="ARBA" id="ARBA00004733"/>
    </source>
</evidence>
<evidence type="ECO:0000256" key="3">
    <source>
        <dbReference type="ARBA" id="ARBA00011270"/>
    </source>
</evidence>
<dbReference type="PANTHER" id="PTHR43406:SF1">
    <property type="entry name" value="TRYPTOPHAN SYNTHASE ALPHA CHAIN, CHLOROPLASTIC"/>
    <property type="match status" value="1"/>
</dbReference>
<protein>
    <recommendedName>
        <fullName evidence="9">Tryptophan synthase alpha chain</fullName>
        <ecNumber evidence="9">4.2.1.20</ecNumber>
    </recommendedName>
</protein>
<evidence type="ECO:0000256" key="7">
    <source>
        <dbReference type="ARBA" id="ARBA00023239"/>
    </source>
</evidence>
<sequence>MTTSISEKFAQVKSENRMAFMPFITAGDPDLETTVDVLKELAAQGVDLVEVGFPYSDPIADGPVIQESYTRALNNKFHVHDLFESLKTLSADKNVNLPPLVAMVSYAIIFRYGAEKFLKEAAEAGFSGLIVPDLPGDEASDFAQQVKASELDLVQLVSPLTPEGRTRRIVQSASGFIYCISVAGTTGVRDELPPELTAHLEALRELTDLPLAVGFGISNPEHVNTLRGKADGFIIGSAIVKQFAAFSDESQKREDIIAGIGEYAGQMAAATRG</sequence>
<evidence type="ECO:0000256" key="5">
    <source>
        <dbReference type="ARBA" id="ARBA00022822"/>
    </source>
</evidence>
<evidence type="ECO:0000256" key="10">
    <source>
        <dbReference type="RuleBase" id="RU003662"/>
    </source>
</evidence>
<dbReference type="InterPro" id="IPR013785">
    <property type="entry name" value="Aldolase_TIM"/>
</dbReference>
<comment type="catalytic activity">
    <reaction evidence="8 9">
        <text>(1S,2R)-1-C-(indol-3-yl)glycerol 3-phosphate + L-serine = D-glyceraldehyde 3-phosphate + L-tryptophan + H2O</text>
        <dbReference type="Rhea" id="RHEA:10532"/>
        <dbReference type="ChEBI" id="CHEBI:15377"/>
        <dbReference type="ChEBI" id="CHEBI:33384"/>
        <dbReference type="ChEBI" id="CHEBI:57912"/>
        <dbReference type="ChEBI" id="CHEBI:58866"/>
        <dbReference type="ChEBI" id="CHEBI:59776"/>
        <dbReference type="EC" id="4.2.1.20"/>
    </reaction>
</comment>
<comment type="subunit">
    <text evidence="3 9">Tetramer of two alpha and two beta chains.</text>
</comment>
<dbReference type="EC" id="4.2.1.20" evidence="9"/>
<feature type="active site" description="Proton acceptor" evidence="9">
    <location>
        <position position="50"/>
    </location>
</feature>
<dbReference type="CDD" id="cd04724">
    <property type="entry name" value="Tryptophan_synthase_alpha"/>
    <property type="match status" value="1"/>
</dbReference>
<dbReference type="Proteomes" id="UP000263642">
    <property type="component" value="Unassembled WGS sequence"/>
</dbReference>
<dbReference type="GO" id="GO:0004834">
    <property type="term" value="F:tryptophan synthase activity"/>
    <property type="evidence" value="ECO:0007669"/>
    <property type="project" value="UniProtKB-UniRule"/>
</dbReference>
<organism evidence="11 12">
    <name type="scientific">Gimesia maris</name>
    <dbReference type="NCBI Taxonomy" id="122"/>
    <lineage>
        <taxon>Bacteria</taxon>
        <taxon>Pseudomonadati</taxon>
        <taxon>Planctomycetota</taxon>
        <taxon>Planctomycetia</taxon>
        <taxon>Planctomycetales</taxon>
        <taxon>Planctomycetaceae</taxon>
        <taxon>Gimesia</taxon>
    </lineage>
</organism>
<comment type="pathway">
    <text evidence="2 9">Amino-acid biosynthesis; L-tryptophan biosynthesis; L-tryptophan from chorismate: step 5/5.</text>
</comment>
<dbReference type="InterPro" id="IPR018204">
    <property type="entry name" value="Trp_synthase_alpha_AS"/>
</dbReference>
<dbReference type="UniPathway" id="UPA00035">
    <property type="reaction ID" value="UER00044"/>
</dbReference>
<feature type="active site" description="Proton acceptor" evidence="9">
    <location>
        <position position="61"/>
    </location>
</feature>
<evidence type="ECO:0000256" key="4">
    <source>
        <dbReference type="ARBA" id="ARBA00022605"/>
    </source>
</evidence>
<dbReference type="NCBIfam" id="TIGR00262">
    <property type="entry name" value="trpA"/>
    <property type="match status" value="1"/>
</dbReference>
<gene>
    <name evidence="9" type="primary">trpA</name>
    <name evidence="11" type="ORF">DIT97_33575</name>
</gene>
<evidence type="ECO:0000256" key="6">
    <source>
        <dbReference type="ARBA" id="ARBA00023141"/>
    </source>
</evidence>
<evidence type="ECO:0000313" key="11">
    <source>
        <dbReference type="EMBL" id="HCO27694.1"/>
    </source>
</evidence>
<dbReference type="InterPro" id="IPR011060">
    <property type="entry name" value="RibuloseP-bd_barrel"/>
</dbReference>
<reference evidence="11 12" key="1">
    <citation type="journal article" date="2018" name="Nat. Biotechnol.">
        <title>A standardized bacterial taxonomy based on genome phylogeny substantially revises the tree of life.</title>
        <authorList>
            <person name="Parks D.H."/>
            <person name="Chuvochina M."/>
            <person name="Waite D.W."/>
            <person name="Rinke C."/>
            <person name="Skarshewski A."/>
            <person name="Chaumeil P.A."/>
            <person name="Hugenholtz P."/>
        </authorList>
    </citation>
    <scope>NUCLEOTIDE SEQUENCE [LARGE SCALE GENOMIC DNA]</scope>
    <source>
        <strain evidence="11">UBA9375</strain>
    </source>
</reference>
<keyword evidence="6 9" id="KW-0057">Aromatic amino acid biosynthesis</keyword>